<dbReference type="InterPro" id="IPR000100">
    <property type="entry name" value="RNase_P"/>
</dbReference>
<accession>A0A1N6CN96</accession>
<gene>
    <name evidence="6" type="primary">rnpA</name>
    <name evidence="9" type="ORF">SAMN02745824_0477</name>
</gene>
<comment type="similarity">
    <text evidence="6">Belongs to the RnpA family.</text>
</comment>
<evidence type="ECO:0000256" key="4">
    <source>
        <dbReference type="ARBA" id="ARBA00022801"/>
    </source>
</evidence>
<protein>
    <recommendedName>
        <fullName evidence="6 7">Ribonuclease P protein component</fullName>
        <shortName evidence="6">RNase P protein</shortName>
        <shortName evidence="6">RNaseP protein</shortName>
        <ecNumber evidence="6 7">3.1.26.5</ecNumber>
    </recommendedName>
    <alternativeName>
        <fullName evidence="6">Protein C5</fullName>
    </alternativeName>
</protein>
<proteinExistence type="inferred from homology"/>
<dbReference type="AlphaFoldDB" id="A0A1N6CN96"/>
<dbReference type="GO" id="GO:0000049">
    <property type="term" value="F:tRNA binding"/>
    <property type="evidence" value="ECO:0007669"/>
    <property type="project" value="UniProtKB-UniRule"/>
</dbReference>
<keyword evidence="4 6" id="KW-0378">Hydrolase</keyword>
<dbReference type="HAMAP" id="MF_00227">
    <property type="entry name" value="RNase_P"/>
    <property type="match status" value="1"/>
</dbReference>
<evidence type="ECO:0000313" key="10">
    <source>
        <dbReference type="Proteomes" id="UP000185192"/>
    </source>
</evidence>
<feature type="region of interest" description="Disordered" evidence="8">
    <location>
        <begin position="27"/>
        <end position="55"/>
    </location>
</feature>
<dbReference type="Pfam" id="PF00825">
    <property type="entry name" value="Ribonuclease_P"/>
    <property type="match status" value="1"/>
</dbReference>
<dbReference type="InterPro" id="IPR020568">
    <property type="entry name" value="Ribosomal_Su5_D2-typ_SF"/>
</dbReference>
<evidence type="ECO:0000256" key="2">
    <source>
        <dbReference type="ARBA" id="ARBA00022722"/>
    </source>
</evidence>
<dbReference type="Proteomes" id="UP000185192">
    <property type="component" value="Unassembled WGS sequence"/>
</dbReference>
<comment type="subunit">
    <text evidence="6">Consists of a catalytic RNA component (M1 or rnpB) and a protein subunit.</text>
</comment>
<name>A0A1N6CN96_9SPHN</name>
<comment type="catalytic activity">
    <reaction evidence="6">
        <text>Endonucleolytic cleavage of RNA, removing 5'-extranucleotides from tRNA precursor.</text>
        <dbReference type="EC" id="3.1.26.5"/>
    </reaction>
</comment>
<comment type="function">
    <text evidence="6">RNaseP catalyzes the removal of the 5'-leader sequence from pre-tRNA to produce the mature 5'-terminus. It can also cleave other RNA substrates such as 4.5S RNA. The protein component plays an auxiliary but essential role in vivo by binding to the 5'-leader sequence and broadening the substrate specificity of the ribozyme.</text>
</comment>
<dbReference type="GO" id="GO:0030677">
    <property type="term" value="C:ribonuclease P complex"/>
    <property type="evidence" value="ECO:0007669"/>
    <property type="project" value="TreeGrafter"/>
</dbReference>
<keyword evidence="10" id="KW-1185">Reference proteome</keyword>
<evidence type="ECO:0000313" key="9">
    <source>
        <dbReference type="EMBL" id="SIN59939.1"/>
    </source>
</evidence>
<dbReference type="GO" id="GO:0001682">
    <property type="term" value="P:tRNA 5'-leader removal"/>
    <property type="evidence" value="ECO:0007669"/>
    <property type="project" value="UniProtKB-UniRule"/>
</dbReference>
<dbReference type="PANTHER" id="PTHR33992:SF1">
    <property type="entry name" value="RIBONUCLEASE P PROTEIN COMPONENT"/>
    <property type="match status" value="1"/>
</dbReference>
<dbReference type="PANTHER" id="PTHR33992">
    <property type="entry name" value="RIBONUCLEASE P PROTEIN COMPONENT"/>
    <property type="match status" value="1"/>
</dbReference>
<dbReference type="InterPro" id="IPR014721">
    <property type="entry name" value="Ribsml_uS5_D2-typ_fold_subgr"/>
</dbReference>
<sequence length="177" mass="19284">MVSVPAKPPLEAAKCWPPAARVAARSFLPEPNKSADGASGVPPTPDNIESRDIRSRTTGTTIEVIRKRSDFLAANRGKRFVAPGFVLLCHPRPESHPVHPDLKRFGITVTKKIGNAVTRNRMKRCFRALMAETLPEHGLAGADHIMIGRKQAGEPQFADMKSDLVKGLAHLARKVGK</sequence>
<evidence type="ECO:0000256" key="6">
    <source>
        <dbReference type="HAMAP-Rule" id="MF_00227"/>
    </source>
</evidence>
<evidence type="ECO:0000256" key="1">
    <source>
        <dbReference type="ARBA" id="ARBA00022694"/>
    </source>
</evidence>
<keyword evidence="5 6" id="KW-0694">RNA-binding</keyword>
<evidence type="ECO:0000256" key="5">
    <source>
        <dbReference type="ARBA" id="ARBA00022884"/>
    </source>
</evidence>
<dbReference type="SUPFAM" id="SSF54211">
    <property type="entry name" value="Ribosomal protein S5 domain 2-like"/>
    <property type="match status" value="1"/>
</dbReference>
<dbReference type="Gene3D" id="3.30.230.10">
    <property type="match status" value="1"/>
</dbReference>
<dbReference type="STRING" id="1123272.SAMN02745824_0477"/>
<dbReference type="GO" id="GO:0042781">
    <property type="term" value="F:3'-tRNA processing endoribonuclease activity"/>
    <property type="evidence" value="ECO:0007669"/>
    <property type="project" value="TreeGrafter"/>
</dbReference>
<reference evidence="10" key="1">
    <citation type="submission" date="2016-11" db="EMBL/GenBank/DDBJ databases">
        <authorList>
            <person name="Varghese N."/>
            <person name="Submissions S."/>
        </authorList>
    </citation>
    <scope>NUCLEOTIDE SEQUENCE [LARGE SCALE GENOMIC DNA]</scope>
    <source>
        <strain evidence="10">DSM 22363</strain>
    </source>
</reference>
<evidence type="ECO:0000256" key="7">
    <source>
        <dbReference type="NCBIfam" id="TIGR00188"/>
    </source>
</evidence>
<evidence type="ECO:0000256" key="3">
    <source>
        <dbReference type="ARBA" id="ARBA00022759"/>
    </source>
</evidence>
<dbReference type="GO" id="GO:0004526">
    <property type="term" value="F:ribonuclease P activity"/>
    <property type="evidence" value="ECO:0007669"/>
    <property type="project" value="UniProtKB-UniRule"/>
</dbReference>
<evidence type="ECO:0000256" key="8">
    <source>
        <dbReference type="SAM" id="MobiDB-lite"/>
    </source>
</evidence>
<keyword evidence="3 6" id="KW-0255">Endonuclease</keyword>
<dbReference type="NCBIfam" id="TIGR00188">
    <property type="entry name" value="rnpA"/>
    <property type="match status" value="1"/>
</dbReference>
<keyword evidence="1 6" id="KW-0819">tRNA processing</keyword>
<dbReference type="EC" id="3.1.26.5" evidence="6 7"/>
<organism evidence="9 10">
    <name type="scientific">Parasphingorhabdus marina DSM 22363</name>
    <dbReference type="NCBI Taxonomy" id="1123272"/>
    <lineage>
        <taxon>Bacteria</taxon>
        <taxon>Pseudomonadati</taxon>
        <taxon>Pseudomonadota</taxon>
        <taxon>Alphaproteobacteria</taxon>
        <taxon>Sphingomonadales</taxon>
        <taxon>Sphingomonadaceae</taxon>
        <taxon>Parasphingorhabdus</taxon>
    </lineage>
</organism>
<dbReference type="EMBL" id="FSQW01000001">
    <property type="protein sequence ID" value="SIN59939.1"/>
    <property type="molecule type" value="Genomic_DNA"/>
</dbReference>
<dbReference type="OrthoDB" id="9810867at2"/>
<keyword evidence="2 6" id="KW-0540">Nuclease</keyword>